<feature type="chain" id="PRO_5026183663" description="TGF-beta propeptide domain-containing protein" evidence="2">
    <location>
        <begin position="34"/>
        <end position="455"/>
    </location>
</feature>
<accession>A0A6H5HPE5</accession>
<proteinExistence type="predicted"/>
<evidence type="ECO:0000313" key="3">
    <source>
        <dbReference type="EMBL" id="CAB0018193.1"/>
    </source>
</evidence>
<dbReference type="Proteomes" id="UP000479000">
    <property type="component" value="Unassembled WGS sequence"/>
</dbReference>
<dbReference type="OrthoDB" id="5948587at2759"/>
<protein>
    <recommendedName>
        <fullName evidence="5">TGF-beta propeptide domain-containing protein</fullName>
    </recommendedName>
</protein>
<feature type="compositionally biased region" description="Low complexity" evidence="1">
    <location>
        <begin position="308"/>
        <end position="320"/>
    </location>
</feature>
<reference evidence="3 4" key="1">
    <citation type="submission" date="2020-02" db="EMBL/GenBank/DDBJ databases">
        <authorList>
            <person name="Ferguson B K."/>
        </authorList>
    </citation>
    <scope>NUCLEOTIDE SEQUENCE [LARGE SCALE GENOMIC DNA]</scope>
</reference>
<gene>
    <name evidence="3" type="ORF">NTEN_LOCUS22102</name>
</gene>
<evidence type="ECO:0000256" key="1">
    <source>
        <dbReference type="SAM" id="MobiDB-lite"/>
    </source>
</evidence>
<dbReference type="Gene3D" id="2.60.120.970">
    <property type="match status" value="1"/>
</dbReference>
<name>A0A6H5HPE5_9HEMI</name>
<dbReference type="AlphaFoldDB" id="A0A6H5HPE5"/>
<keyword evidence="4" id="KW-1185">Reference proteome</keyword>
<evidence type="ECO:0000256" key="2">
    <source>
        <dbReference type="SAM" id="SignalP"/>
    </source>
</evidence>
<feature type="signal peptide" evidence="2">
    <location>
        <begin position="1"/>
        <end position="33"/>
    </location>
</feature>
<keyword evidence="2" id="KW-0732">Signal</keyword>
<sequence>MTTAPNDAFGGSLWRRWYLALLVLNLSAGHSRADAERLTTGAISGNVPVDASGAGADAPLYGCSTCAVRSQLKKFSLDNIKQHILNKLGFTSAPNVTGLTLPDVPPLNSFIEVGAMQGDQPGGGGRSPFRAGPSLIDESDDYAATIEKVYAFAQPRPRAGPGPLGPRAPGILPPLPPPSGRPWCATTRGHRFFSYESVVGGLWARKGEQPTLVKSMRTYNILLDRYISQFFRLQLFFQQNPWRVTPLACTELLALLPRNKHQLIRGLGRIRCGSRDRRFSSVTSIAQIPAQEGSGDDIFQIFGPNDGQQSDQSSALASSQIGRLGQSSHRVRPKRTPALELFFASLRIDKEWCPPTNAYSWAVAEGRVASPDRSLPFETFRFEFEGLGKEEKMAIEGILGLIDDESSVDETRKVSGVNPMNVFGISDHNDGVHVRINPSDFVRCQLSVQFIPADN</sequence>
<evidence type="ECO:0008006" key="5">
    <source>
        <dbReference type="Google" id="ProtNLM"/>
    </source>
</evidence>
<dbReference type="EMBL" id="CADCXU010032286">
    <property type="protein sequence ID" value="CAB0018193.1"/>
    <property type="molecule type" value="Genomic_DNA"/>
</dbReference>
<evidence type="ECO:0000313" key="4">
    <source>
        <dbReference type="Proteomes" id="UP000479000"/>
    </source>
</evidence>
<feature type="region of interest" description="Disordered" evidence="1">
    <location>
        <begin position="302"/>
        <end position="332"/>
    </location>
</feature>
<organism evidence="3 4">
    <name type="scientific">Nesidiocoris tenuis</name>
    <dbReference type="NCBI Taxonomy" id="355587"/>
    <lineage>
        <taxon>Eukaryota</taxon>
        <taxon>Metazoa</taxon>
        <taxon>Ecdysozoa</taxon>
        <taxon>Arthropoda</taxon>
        <taxon>Hexapoda</taxon>
        <taxon>Insecta</taxon>
        <taxon>Pterygota</taxon>
        <taxon>Neoptera</taxon>
        <taxon>Paraneoptera</taxon>
        <taxon>Hemiptera</taxon>
        <taxon>Heteroptera</taxon>
        <taxon>Panheteroptera</taxon>
        <taxon>Cimicomorpha</taxon>
        <taxon>Miridae</taxon>
        <taxon>Dicyphina</taxon>
        <taxon>Nesidiocoris</taxon>
    </lineage>
</organism>